<sequence length="188" mass="20570">MARCYSECVPPIHTQPCLPAIWLISDERNDASLNDALMRLPMGSGFVFRHYHLDAADRRKRFEQVRRVARRRGHVVALADTPARARNWGADAVYGAPAAVSGGHGLLRIATVHSLRELAQAHRAEADLVMISPVFPTRSHPGADVLGVVRARLLARHALVPVVMLGGMNVDRALQVEPHGWAAIDGFA</sequence>
<dbReference type="SUPFAM" id="SSF51391">
    <property type="entry name" value="Thiamin phosphate synthase"/>
    <property type="match status" value="1"/>
</dbReference>
<dbReference type="Gene3D" id="3.20.20.70">
    <property type="entry name" value="Aldolase class I"/>
    <property type="match status" value="1"/>
</dbReference>
<comment type="caution">
    <text evidence="2">The sequence shown here is derived from an EMBL/GenBank/DDBJ whole genome shotgun (WGS) entry which is preliminary data.</text>
</comment>
<evidence type="ECO:0000313" key="3">
    <source>
        <dbReference type="Proteomes" id="UP000598997"/>
    </source>
</evidence>
<name>A0A916YAW3_9SPHN</name>
<reference evidence="2 3" key="1">
    <citation type="journal article" date="2014" name="Int. J. Syst. Evol. Microbiol.">
        <title>Complete genome sequence of Corynebacterium casei LMG S-19264T (=DSM 44701T), isolated from a smear-ripened cheese.</title>
        <authorList>
            <consortium name="US DOE Joint Genome Institute (JGI-PGF)"/>
            <person name="Walter F."/>
            <person name="Albersmeier A."/>
            <person name="Kalinowski J."/>
            <person name="Ruckert C."/>
        </authorList>
    </citation>
    <scope>NUCLEOTIDE SEQUENCE [LARGE SCALE GENOMIC DNA]</scope>
    <source>
        <strain evidence="2 3">CGMCC 1.15358</strain>
    </source>
</reference>
<dbReference type="Pfam" id="PF02581">
    <property type="entry name" value="TMP-TENI"/>
    <property type="match status" value="1"/>
</dbReference>
<evidence type="ECO:0000313" key="2">
    <source>
        <dbReference type="EMBL" id="GGD36379.1"/>
    </source>
</evidence>
<dbReference type="InterPro" id="IPR036206">
    <property type="entry name" value="ThiamineP_synth_sf"/>
</dbReference>
<dbReference type="Proteomes" id="UP000598997">
    <property type="component" value="Unassembled WGS sequence"/>
</dbReference>
<dbReference type="InterPro" id="IPR022998">
    <property type="entry name" value="ThiamineP_synth_TenI"/>
</dbReference>
<dbReference type="EMBL" id="BMIO01000002">
    <property type="protein sequence ID" value="GGD36379.1"/>
    <property type="molecule type" value="Genomic_DNA"/>
</dbReference>
<dbReference type="CDD" id="cd00564">
    <property type="entry name" value="TMP_TenI"/>
    <property type="match status" value="1"/>
</dbReference>
<protein>
    <submittedName>
        <fullName evidence="2">Thiamine phosphate synthase</fullName>
    </submittedName>
</protein>
<evidence type="ECO:0000259" key="1">
    <source>
        <dbReference type="Pfam" id="PF02581"/>
    </source>
</evidence>
<proteinExistence type="predicted"/>
<organism evidence="2 3">
    <name type="scientific">Croceicoccus pelagius</name>
    <dbReference type="NCBI Taxonomy" id="1703341"/>
    <lineage>
        <taxon>Bacteria</taxon>
        <taxon>Pseudomonadati</taxon>
        <taxon>Pseudomonadota</taxon>
        <taxon>Alphaproteobacteria</taxon>
        <taxon>Sphingomonadales</taxon>
        <taxon>Erythrobacteraceae</taxon>
        <taxon>Croceicoccus</taxon>
    </lineage>
</organism>
<dbReference type="InterPro" id="IPR013785">
    <property type="entry name" value="Aldolase_TIM"/>
</dbReference>
<dbReference type="AlphaFoldDB" id="A0A916YAW3"/>
<feature type="domain" description="Thiamine phosphate synthase/TenI" evidence="1">
    <location>
        <begin position="39"/>
        <end position="180"/>
    </location>
</feature>
<accession>A0A916YAW3</accession>
<keyword evidence="3" id="KW-1185">Reference proteome</keyword>
<dbReference type="OrthoDB" id="8446047at2"/>
<dbReference type="RefSeq" id="WP_066764663.1">
    <property type="nucleotide sequence ID" value="NZ_LYWY01000037.1"/>
</dbReference>
<dbReference type="GO" id="GO:0009228">
    <property type="term" value="P:thiamine biosynthetic process"/>
    <property type="evidence" value="ECO:0007669"/>
    <property type="project" value="UniProtKB-KW"/>
</dbReference>
<gene>
    <name evidence="2" type="ORF">GCM10010989_08070</name>
</gene>